<protein>
    <recommendedName>
        <fullName evidence="7">Rhodopsin domain-containing protein</fullName>
    </recommendedName>
</protein>
<dbReference type="AlphaFoldDB" id="A0A9P4H293"/>
<dbReference type="PANTHER" id="PTHR33048">
    <property type="entry name" value="PTH11-LIKE INTEGRAL MEMBRANE PROTEIN (AFU_ORTHOLOGUE AFUA_5G11245)"/>
    <property type="match status" value="1"/>
</dbReference>
<dbReference type="Proteomes" id="UP000799777">
    <property type="component" value="Unassembled WGS sequence"/>
</dbReference>
<gene>
    <name evidence="8" type="ORF">EK21DRAFT_102894</name>
</gene>
<evidence type="ECO:0000256" key="6">
    <source>
        <dbReference type="SAM" id="Phobius"/>
    </source>
</evidence>
<organism evidence="8 9">
    <name type="scientific">Setomelanomma holmii</name>
    <dbReference type="NCBI Taxonomy" id="210430"/>
    <lineage>
        <taxon>Eukaryota</taxon>
        <taxon>Fungi</taxon>
        <taxon>Dikarya</taxon>
        <taxon>Ascomycota</taxon>
        <taxon>Pezizomycotina</taxon>
        <taxon>Dothideomycetes</taxon>
        <taxon>Pleosporomycetidae</taxon>
        <taxon>Pleosporales</taxon>
        <taxon>Pleosporineae</taxon>
        <taxon>Phaeosphaeriaceae</taxon>
        <taxon>Setomelanomma</taxon>
    </lineage>
</organism>
<dbReference type="Pfam" id="PF20684">
    <property type="entry name" value="Fung_rhodopsin"/>
    <property type="match status" value="1"/>
</dbReference>
<sequence length="331" mass="36578">MGHIIEVPSGNDQGPNLNRILGGAQTVTIILQVEHGRGRHSRDLQLEDFNKMLMYKWLNMLVYFVANWAVKMSILALYYRIGSGKRGLIQARAVWATAAVISAFTLASFMTQLLACVPVSRVWDVEKHPQGCINGAIFMQTSAVINVATDVALLLFPLPLLPLLKFNKKQRTALAFILSIGLIPVIASTTRLCEIVMSGSPIAKGVSWQEADSSWTWAWVPVWSQIEVDIGIVAASLPSLSPLLKRVWTGFSIQKPSTPSQLPDLPHYLESWNEPNRSRVKDMHAEKSYKSDEVSYSDEMSDAGDEIGIARTAETRSALQPATAQIAYIKS</sequence>
<evidence type="ECO:0000313" key="9">
    <source>
        <dbReference type="Proteomes" id="UP000799777"/>
    </source>
</evidence>
<dbReference type="InterPro" id="IPR052337">
    <property type="entry name" value="SAT4-like"/>
</dbReference>
<keyword evidence="3 6" id="KW-1133">Transmembrane helix</keyword>
<evidence type="ECO:0000256" key="1">
    <source>
        <dbReference type="ARBA" id="ARBA00004141"/>
    </source>
</evidence>
<dbReference type="EMBL" id="ML978234">
    <property type="protein sequence ID" value="KAF2026933.1"/>
    <property type="molecule type" value="Genomic_DNA"/>
</dbReference>
<comment type="caution">
    <text evidence="8">The sequence shown here is derived from an EMBL/GenBank/DDBJ whole genome shotgun (WGS) entry which is preliminary data.</text>
</comment>
<evidence type="ECO:0000256" key="3">
    <source>
        <dbReference type="ARBA" id="ARBA00022989"/>
    </source>
</evidence>
<keyword evidence="9" id="KW-1185">Reference proteome</keyword>
<evidence type="ECO:0000256" key="5">
    <source>
        <dbReference type="ARBA" id="ARBA00038359"/>
    </source>
</evidence>
<evidence type="ECO:0000313" key="8">
    <source>
        <dbReference type="EMBL" id="KAF2026933.1"/>
    </source>
</evidence>
<feature type="transmembrane region" description="Helical" evidence="6">
    <location>
        <begin position="135"/>
        <end position="161"/>
    </location>
</feature>
<name>A0A9P4H293_9PLEO</name>
<keyword evidence="2 6" id="KW-0812">Transmembrane</keyword>
<evidence type="ECO:0000256" key="4">
    <source>
        <dbReference type="ARBA" id="ARBA00023136"/>
    </source>
</evidence>
<feature type="transmembrane region" description="Helical" evidence="6">
    <location>
        <begin position="173"/>
        <end position="192"/>
    </location>
</feature>
<feature type="domain" description="Rhodopsin" evidence="7">
    <location>
        <begin position="25"/>
        <end position="246"/>
    </location>
</feature>
<dbReference type="GO" id="GO:0016020">
    <property type="term" value="C:membrane"/>
    <property type="evidence" value="ECO:0007669"/>
    <property type="project" value="UniProtKB-SubCell"/>
</dbReference>
<reference evidence="8" key="1">
    <citation type="journal article" date="2020" name="Stud. Mycol.">
        <title>101 Dothideomycetes genomes: a test case for predicting lifestyles and emergence of pathogens.</title>
        <authorList>
            <person name="Haridas S."/>
            <person name="Albert R."/>
            <person name="Binder M."/>
            <person name="Bloem J."/>
            <person name="Labutti K."/>
            <person name="Salamov A."/>
            <person name="Andreopoulos B."/>
            <person name="Baker S."/>
            <person name="Barry K."/>
            <person name="Bills G."/>
            <person name="Bluhm B."/>
            <person name="Cannon C."/>
            <person name="Castanera R."/>
            <person name="Culley D."/>
            <person name="Daum C."/>
            <person name="Ezra D."/>
            <person name="Gonzalez J."/>
            <person name="Henrissat B."/>
            <person name="Kuo A."/>
            <person name="Liang C."/>
            <person name="Lipzen A."/>
            <person name="Lutzoni F."/>
            <person name="Magnuson J."/>
            <person name="Mondo S."/>
            <person name="Nolan M."/>
            <person name="Ohm R."/>
            <person name="Pangilinan J."/>
            <person name="Park H.-J."/>
            <person name="Ramirez L."/>
            <person name="Alfaro M."/>
            <person name="Sun H."/>
            <person name="Tritt A."/>
            <person name="Yoshinaga Y."/>
            <person name="Zwiers L.-H."/>
            <person name="Turgeon B."/>
            <person name="Goodwin S."/>
            <person name="Spatafora J."/>
            <person name="Crous P."/>
            <person name="Grigoriev I."/>
        </authorList>
    </citation>
    <scope>NUCLEOTIDE SEQUENCE</scope>
    <source>
        <strain evidence="8">CBS 110217</strain>
    </source>
</reference>
<evidence type="ECO:0000259" key="7">
    <source>
        <dbReference type="Pfam" id="PF20684"/>
    </source>
</evidence>
<feature type="transmembrane region" description="Helical" evidence="6">
    <location>
        <begin position="60"/>
        <end position="81"/>
    </location>
</feature>
<feature type="transmembrane region" description="Helical" evidence="6">
    <location>
        <begin position="93"/>
        <end position="115"/>
    </location>
</feature>
<proteinExistence type="inferred from homology"/>
<dbReference type="PANTHER" id="PTHR33048:SF123">
    <property type="entry name" value="INTEGRAL MEMBRANE PROTEIN"/>
    <property type="match status" value="1"/>
</dbReference>
<dbReference type="InterPro" id="IPR049326">
    <property type="entry name" value="Rhodopsin_dom_fungi"/>
</dbReference>
<evidence type="ECO:0000256" key="2">
    <source>
        <dbReference type="ARBA" id="ARBA00022692"/>
    </source>
</evidence>
<accession>A0A9P4H293</accession>
<keyword evidence="4 6" id="KW-0472">Membrane</keyword>
<comment type="subcellular location">
    <subcellularLocation>
        <location evidence="1">Membrane</location>
        <topology evidence="1">Multi-pass membrane protein</topology>
    </subcellularLocation>
</comment>
<comment type="similarity">
    <text evidence="5">Belongs to the SAT4 family.</text>
</comment>
<dbReference type="OrthoDB" id="5273647at2759"/>